<dbReference type="CDD" id="cd00741">
    <property type="entry name" value="Lipase"/>
    <property type="match status" value="1"/>
</dbReference>
<sequence length="396" mass="46024">MSSMHDYIQKYGHLTFKEEAFNEVDALILNEIVYLPIEHFISHDFDKNKAISLKKLFQLYQPLAQYFMDRNAPLASLHRTGLIEAIADSARYQSIQLLAFQNKIDFKIETQSAYLCMIIDDLFINVIYRGTDDLIIGWKEDFMLAYQSSIPAHLFATQYLQNVLTHFPEDKIILSGHSKGGHLALYAAGQISETALDRILIIYTFDSPGHHLVTLKRKGMIQACKKQIRIVPNDSIVGMMLFHLSQPIVIKSKLSGFKQHDVSNWVICERQLERTHQTNVTSRMIDKANKEWLKNYSPASRKYLTQTIFTLINATQARSINEWYAEPQLHLNRLRSAFNQLELSEQNEIKSSAKLYLKCLGRSFRGHRKEYFSYSWIEAKHNFLNILRFFQSIFGI</sequence>
<dbReference type="EMBL" id="JACBXQ010000001">
    <property type="protein sequence ID" value="MBG9985287.1"/>
    <property type="molecule type" value="Genomic_DNA"/>
</dbReference>
<reference evidence="1 2" key="1">
    <citation type="submission" date="2020-07" db="EMBL/GenBank/DDBJ databases">
        <title>Facklamia lactis sp. nov., isolated from raw milk.</title>
        <authorList>
            <person name="Doll E.V."/>
            <person name="Huptas C."/>
            <person name="Staib L."/>
            <person name="Wenning M."/>
            <person name="Scherer S."/>
        </authorList>
    </citation>
    <scope>NUCLEOTIDE SEQUENCE [LARGE SCALE GENOMIC DNA]</scope>
    <source>
        <strain evidence="1 2">DSM 111018</strain>
    </source>
</reference>
<keyword evidence="2" id="KW-1185">Reference proteome</keyword>
<gene>
    <name evidence="1" type="ORF">HZY91_00095</name>
</gene>
<proteinExistence type="predicted"/>
<dbReference type="InterPro" id="IPR024499">
    <property type="entry name" value="Mbeg1-like"/>
</dbReference>
<dbReference type="Pfam" id="PF11187">
    <property type="entry name" value="Mbeg1-like"/>
    <property type="match status" value="1"/>
</dbReference>
<dbReference type="Gene3D" id="3.40.50.1820">
    <property type="entry name" value="alpha/beta hydrolase"/>
    <property type="match status" value="1"/>
</dbReference>
<accession>A0ABS0LMS4</accession>
<dbReference type="InterPro" id="IPR029058">
    <property type="entry name" value="AB_hydrolase_fold"/>
</dbReference>
<protein>
    <submittedName>
        <fullName evidence="1">DUF2974 domain-containing protein</fullName>
    </submittedName>
</protein>
<dbReference type="Proteomes" id="UP000721415">
    <property type="component" value="Unassembled WGS sequence"/>
</dbReference>
<dbReference type="RefSeq" id="WP_197113220.1">
    <property type="nucleotide sequence ID" value="NZ_JACBXQ010000001.1"/>
</dbReference>
<comment type="caution">
    <text evidence="1">The sequence shown here is derived from an EMBL/GenBank/DDBJ whole genome shotgun (WGS) entry which is preliminary data.</text>
</comment>
<evidence type="ECO:0000313" key="1">
    <source>
        <dbReference type="EMBL" id="MBG9985287.1"/>
    </source>
</evidence>
<evidence type="ECO:0000313" key="2">
    <source>
        <dbReference type="Proteomes" id="UP000721415"/>
    </source>
</evidence>
<dbReference type="SUPFAM" id="SSF53474">
    <property type="entry name" value="alpha/beta-Hydrolases"/>
    <property type="match status" value="1"/>
</dbReference>
<organism evidence="1 2">
    <name type="scientific">Facklamia lactis</name>
    <dbReference type="NCBI Taxonomy" id="2749967"/>
    <lineage>
        <taxon>Bacteria</taxon>
        <taxon>Bacillati</taxon>
        <taxon>Bacillota</taxon>
        <taxon>Bacilli</taxon>
        <taxon>Lactobacillales</taxon>
        <taxon>Aerococcaceae</taxon>
        <taxon>Facklamia</taxon>
    </lineage>
</organism>
<name>A0ABS0LMS4_9LACT</name>